<sequence>MGWLREQAAGLAANLNIESGLRPDITGDNGAAYGIGQWHPDRQGEFKRVFGHEIRGSTLEEQLQFENHELTRGREQGRDARFGKRDQRVRRVRSCRRNTSALCTSRRRRPSVRRQRASRMPR</sequence>
<reference evidence="4" key="1">
    <citation type="submission" date="2018-01" db="EMBL/GenBank/DDBJ databases">
        <authorList>
            <person name="Peeters C."/>
        </authorList>
    </citation>
    <scope>NUCLEOTIDE SEQUENCE [LARGE SCALE GENOMIC DNA]</scope>
</reference>
<dbReference type="Proteomes" id="UP000238169">
    <property type="component" value="Unassembled WGS sequence"/>
</dbReference>
<accession>A0A2U3I487</accession>
<dbReference type="EMBL" id="OGTP01000005">
    <property type="protein sequence ID" value="SPB14882.1"/>
    <property type="molecule type" value="Genomic_DNA"/>
</dbReference>
<feature type="region of interest" description="Disordered" evidence="1">
    <location>
        <begin position="66"/>
        <end position="122"/>
    </location>
</feature>
<dbReference type="AlphaFoldDB" id="A0A2U3I487"/>
<dbReference type="Pfam" id="PF18013">
    <property type="entry name" value="Phage_lysozyme2"/>
    <property type="match status" value="1"/>
</dbReference>
<evidence type="ECO:0000256" key="1">
    <source>
        <dbReference type="SAM" id="MobiDB-lite"/>
    </source>
</evidence>
<dbReference type="Gene3D" id="1.10.530.10">
    <property type="match status" value="1"/>
</dbReference>
<organism evidence="3 4">
    <name type="scientific">Caballeronia novacaledonica</name>
    <dbReference type="NCBI Taxonomy" id="1544861"/>
    <lineage>
        <taxon>Bacteria</taxon>
        <taxon>Pseudomonadati</taxon>
        <taxon>Pseudomonadota</taxon>
        <taxon>Betaproteobacteria</taxon>
        <taxon>Burkholderiales</taxon>
        <taxon>Burkholderiaceae</taxon>
        <taxon>Caballeronia</taxon>
    </lineage>
</organism>
<feature type="compositionally biased region" description="Basic and acidic residues" evidence="1">
    <location>
        <begin position="66"/>
        <end position="86"/>
    </location>
</feature>
<dbReference type="InterPro" id="IPR041219">
    <property type="entry name" value="Phage_lysozyme2"/>
</dbReference>
<name>A0A2U3I487_9BURK</name>
<feature type="compositionally biased region" description="Basic residues" evidence="1">
    <location>
        <begin position="87"/>
        <end position="96"/>
    </location>
</feature>
<protein>
    <submittedName>
        <fullName evidence="3">Phage tail protein</fullName>
    </submittedName>
</protein>
<feature type="domain" description="Phage tail lysozyme" evidence="2">
    <location>
        <begin position="2"/>
        <end position="77"/>
    </location>
</feature>
<evidence type="ECO:0000313" key="4">
    <source>
        <dbReference type="Proteomes" id="UP000238169"/>
    </source>
</evidence>
<evidence type="ECO:0000313" key="3">
    <source>
        <dbReference type="EMBL" id="SPB14882.1"/>
    </source>
</evidence>
<gene>
    <name evidence="3" type="ORF">NOV72_02113</name>
</gene>
<feature type="compositionally biased region" description="Basic residues" evidence="1">
    <location>
        <begin position="105"/>
        <end position="122"/>
    </location>
</feature>
<evidence type="ECO:0000259" key="2">
    <source>
        <dbReference type="Pfam" id="PF18013"/>
    </source>
</evidence>
<keyword evidence="4" id="KW-1185">Reference proteome</keyword>
<proteinExistence type="predicted"/>
<dbReference type="RefSeq" id="WP_106854553.1">
    <property type="nucleotide sequence ID" value="NZ_OGTP01000005.1"/>
</dbReference>